<keyword evidence="4" id="KW-1185">Reference proteome</keyword>
<reference evidence="4 5" key="1">
    <citation type="journal article" date="2020" name="Nat. Food">
        <title>A phased Vanilla planifolia genome enables genetic improvement of flavour and production.</title>
        <authorList>
            <person name="Hasing T."/>
            <person name="Tang H."/>
            <person name="Brym M."/>
            <person name="Khazi F."/>
            <person name="Huang T."/>
            <person name="Chambers A.H."/>
        </authorList>
    </citation>
    <scope>NUCLEOTIDE SEQUENCE [LARGE SCALE GENOMIC DNA]</scope>
    <source>
        <tissue evidence="2">Leaf</tissue>
    </source>
</reference>
<accession>A0A835RWQ6</accession>
<evidence type="ECO:0000256" key="1">
    <source>
        <dbReference type="ARBA" id="ARBA00006974"/>
    </source>
</evidence>
<organism evidence="2 4">
    <name type="scientific">Vanilla planifolia</name>
    <name type="common">Vanilla</name>
    <dbReference type="NCBI Taxonomy" id="51239"/>
    <lineage>
        <taxon>Eukaryota</taxon>
        <taxon>Viridiplantae</taxon>
        <taxon>Streptophyta</taxon>
        <taxon>Embryophyta</taxon>
        <taxon>Tracheophyta</taxon>
        <taxon>Spermatophyta</taxon>
        <taxon>Magnoliopsida</taxon>
        <taxon>Liliopsida</taxon>
        <taxon>Asparagales</taxon>
        <taxon>Orchidaceae</taxon>
        <taxon>Vanilloideae</taxon>
        <taxon>Vanilleae</taxon>
        <taxon>Vanilla</taxon>
    </lineage>
</organism>
<gene>
    <name evidence="3" type="ORF">HPP92_003944</name>
    <name evidence="2" type="ORF">HPP92_004360</name>
</gene>
<evidence type="ECO:0000313" key="2">
    <source>
        <dbReference type="EMBL" id="KAG0499669.1"/>
    </source>
</evidence>
<evidence type="ECO:0000313" key="3">
    <source>
        <dbReference type="EMBL" id="KAG0503872.1"/>
    </source>
</evidence>
<dbReference type="PANTHER" id="PTHR35296">
    <property type="entry name" value="EXPRESSED PROTEIN"/>
    <property type="match status" value="1"/>
</dbReference>
<dbReference type="OrthoDB" id="1924524at2759"/>
<dbReference type="GO" id="GO:0009733">
    <property type="term" value="P:response to auxin"/>
    <property type="evidence" value="ECO:0007669"/>
    <property type="project" value="InterPro"/>
</dbReference>
<protein>
    <submittedName>
        <fullName evidence="2">Uncharacterized protein</fullName>
    </submittedName>
</protein>
<evidence type="ECO:0000313" key="5">
    <source>
        <dbReference type="Proteomes" id="UP000639772"/>
    </source>
</evidence>
<evidence type="ECO:0000313" key="4">
    <source>
        <dbReference type="Proteomes" id="UP000636800"/>
    </source>
</evidence>
<name>A0A835RWQ6_VANPL</name>
<dbReference type="InterPro" id="IPR003676">
    <property type="entry name" value="SAUR_fam"/>
</dbReference>
<dbReference type="Pfam" id="PF02519">
    <property type="entry name" value="Auxin_inducible"/>
    <property type="match status" value="1"/>
</dbReference>
<comment type="caution">
    <text evidence="2">The sequence shown here is derived from an EMBL/GenBank/DDBJ whole genome shotgun (WGS) entry which is preliminary data.</text>
</comment>
<dbReference type="EMBL" id="JADCNM010000001">
    <property type="protein sequence ID" value="KAG0503872.1"/>
    <property type="molecule type" value="Genomic_DNA"/>
</dbReference>
<dbReference type="Proteomes" id="UP000639772">
    <property type="component" value="Chromosome 1"/>
</dbReference>
<dbReference type="EMBL" id="JADCNL010000001">
    <property type="protein sequence ID" value="KAG0499669.1"/>
    <property type="molecule type" value="Genomic_DNA"/>
</dbReference>
<proteinExistence type="inferred from homology"/>
<dbReference type="AlphaFoldDB" id="A0A835RWQ6"/>
<sequence length="134" mass="14767">MAKDGRLNKLRCVIKRWHSSSRINRAASKSCGGAFSGRSPEHQEWKAASFHGGEVPAGFQSVYVGKTRRRFLVSSGVVNHPLFKKLMDRSGGSGDGGEALVGCEVVLFEHLLWMLENADPQPESLDELVEFYAC</sequence>
<dbReference type="PANTHER" id="PTHR35296:SF8">
    <property type="entry name" value="SMALL AUXIN-UP RNA-RELATED"/>
    <property type="match status" value="1"/>
</dbReference>
<dbReference type="Proteomes" id="UP000636800">
    <property type="component" value="Chromosome 1"/>
</dbReference>
<comment type="similarity">
    <text evidence="1">Belongs to the ARG7 family.</text>
</comment>